<reference evidence="1 2" key="1">
    <citation type="submission" date="2018-08" db="EMBL/GenBank/DDBJ databases">
        <title>Recombination of ecologically and evolutionarily significant loci maintains genetic cohesion in the Pseudomonas syringae species complex.</title>
        <authorList>
            <person name="Dillon M."/>
            <person name="Thakur S."/>
            <person name="Almeida R.N.D."/>
            <person name="Weir B.S."/>
            <person name="Guttman D.S."/>
        </authorList>
    </citation>
    <scope>NUCLEOTIDE SEQUENCE [LARGE SCALE GENOMIC DNA]</scope>
    <source>
        <strain evidence="1 2">ICMP 3353</strain>
    </source>
</reference>
<sequence length="54" mass="6083">MKISAFVLSSFAFEVLRLKHLVVACSICWSLLNELLKNFCQVRIMVGLISLLGQ</sequence>
<evidence type="ECO:0000313" key="1">
    <source>
        <dbReference type="EMBL" id="RMQ40615.1"/>
    </source>
</evidence>
<comment type="caution">
    <text evidence="1">The sequence shown here is derived from an EMBL/GenBank/DDBJ whole genome shotgun (WGS) entry which is preliminary data.</text>
</comment>
<dbReference type="EMBL" id="RBRE01000093">
    <property type="protein sequence ID" value="RMQ40615.1"/>
    <property type="molecule type" value="Genomic_DNA"/>
</dbReference>
<accession>A0A3M4LGJ1</accession>
<protein>
    <submittedName>
        <fullName evidence="1">Uncharacterized protein</fullName>
    </submittedName>
</protein>
<name>A0A3M4LGJ1_PSECI</name>
<dbReference type="Proteomes" id="UP000277236">
    <property type="component" value="Unassembled WGS sequence"/>
</dbReference>
<organism evidence="1 2">
    <name type="scientific">Pseudomonas cichorii</name>
    <dbReference type="NCBI Taxonomy" id="36746"/>
    <lineage>
        <taxon>Bacteria</taxon>
        <taxon>Pseudomonadati</taxon>
        <taxon>Pseudomonadota</taxon>
        <taxon>Gammaproteobacteria</taxon>
        <taxon>Pseudomonadales</taxon>
        <taxon>Pseudomonadaceae</taxon>
        <taxon>Pseudomonas</taxon>
    </lineage>
</organism>
<proteinExistence type="predicted"/>
<dbReference type="AlphaFoldDB" id="A0A3M4LGJ1"/>
<gene>
    <name evidence="1" type="ORF">ALQ04_03285</name>
</gene>
<evidence type="ECO:0000313" key="2">
    <source>
        <dbReference type="Proteomes" id="UP000277236"/>
    </source>
</evidence>